<evidence type="ECO:0000256" key="1">
    <source>
        <dbReference type="ARBA" id="ARBA00022801"/>
    </source>
</evidence>
<dbReference type="Gene3D" id="2.40.260.10">
    <property type="entry name" value="Sortase"/>
    <property type="match status" value="1"/>
</dbReference>
<dbReference type="GeneID" id="57963839"/>
<dbReference type="HOGENOM" id="CLU_034078_3_0_9"/>
<keyword evidence="4" id="KW-0812">Transmembrane</keyword>
<evidence type="ECO:0000313" key="5">
    <source>
        <dbReference type="EMBL" id="ENZ12295.1"/>
    </source>
</evidence>
<name>A0A0E2HKY9_9FIRM</name>
<evidence type="ECO:0000256" key="2">
    <source>
        <dbReference type="PIRSR" id="PIRSR605754-1"/>
    </source>
</evidence>
<comment type="caution">
    <text evidence="5">The sequence shown here is derived from an EMBL/GenBank/DDBJ whole genome shotgun (WGS) entry which is preliminary data.</text>
</comment>
<dbReference type="Proteomes" id="UP000013085">
    <property type="component" value="Unassembled WGS sequence"/>
</dbReference>
<gene>
    <name evidence="5" type="ORF">HMPREF1090_03418</name>
</gene>
<feature type="active site" description="Acyl-thioester intermediate" evidence="2">
    <location>
        <position position="240"/>
    </location>
</feature>
<dbReference type="Pfam" id="PF04203">
    <property type="entry name" value="Sortase"/>
    <property type="match status" value="1"/>
</dbReference>
<feature type="active site" description="Proton donor/acceptor" evidence="2">
    <location>
        <position position="148"/>
    </location>
</feature>
<dbReference type="NCBIfam" id="TIGR03064">
    <property type="entry name" value="sortase_srtB"/>
    <property type="match status" value="1"/>
</dbReference>
<dbReference type="InterPro" id="IPR005754">
    <property type="entry name" value="Sortase"/>
</dbReference>
<dbReference type="InterPro" id="IPR009835">
    <property type="entry name" value="SrtB"/>
</dbReference>
<dbReference type="PATRIC" id="fig|999408.3.peg.3695"/>
<evidence type="ECO:0000313" key="6">
    <source>
        <dbReference type="Proteomes" id="UP000013085"/>
    </source>
</evidence>
<sequence>MDQKKGKSRIRGIIILVLLAVMLVSGAMSIHSWMEDKRTREEYERLAGLARETAAQPSTEAVTEPGEPETEPYVSPINFEELMRGNPDTIGWIRVPDTNIDYPIVQGEDNDFYLNHDFYGKENIAGAIYLDFESQGDFVGRNNVLYGHNMKNGSMFKDVNRYKDEAYFKEHQFFSIYTPDREIRLKAVAAYYGEAQPIVRKTRFKSQESFDAFVHEMVKPCGYGDEITYPAKTLYTLVTCSYEINDARTYLFAVEVDEDGNQIQPDDVFLQRMDELMGDKTKDKTQETAQENLQETADSAKEGEQ</sequence>
<dbReference type="CDD" id="cd05826">
    <property type="entry name" value="Sortase_B"/>
    <property type="match status" value="1"/>
</dbReference>
<evidence type="ECO:0000256" key="4">
    <source>
        <dbReference type="SAM" id="Phobius"/>
    </source>
</evidence>
<dbReference type="AlphaFoldDB" id="A0A0E2HKY9"/>
<feature type="compositionally biased region" description="Polar residues" evidence="3">
    <location>
        <begin position="287"/>
        <end position="297"/>
    </location>
</feature>
<reference evidence="5 6" key="1">
    <citation type="submission" date="2013-01" db="EMBL/GenBank/DDBJ databases">
        <title>The Genome Sequence of Clostridium clostridioforme 90A8.</title>
        <authorList>
            <consortium name="The Broad Institute Genome Sequencing Platform"/>
            <person name="Earl A."/>
            <person name="Ward D."/>
            <person name="Feldgarden M."/>
            <person name="Gevers D."/>
            <person name="Courvalin P."/>
            <person name="Lambert T."/>
            <person name="Walker B."/>
            <person name="Young S.K."/>
            <person name="Zeng Q."/>
            <person name="Gargeya S."/>
            <person name="Fitzgerald M."/>
            <person name="Haas B."/>
            <person name="Abouelleil A."/>
            <person name="Alvarado L."/>
            <person name="Arachchi H.M."/>
            <person name="Berlin A.M."/>
            <person name="Chapman S.B."/>
            <person name="Dewar J."/>
            <person name="Goldberg J."/>
            <person name="Griggs A."/>
            <person name="Gujja S."/>
            <person name="Hansen M."/>
            <person name="Howarth C."/>
            <person name="Imamovic A."/>
            <person name="Larimer J."/>
            <person name="McCowan C."/>
            <person name="Murphy C."/>
            <person name="Neiman D."/>
            <person name="Pearson M."/>
            <person name="Priest M."/>
            <person name="Roberts A."/>
            <person name="Saif S."/>
            <person name="Shea T."/>
            <person name="Sisk P."/>
            <person name="Sykes S."/>
            <person name="Wortman J."/>
            <person name="Nusbaum C."/>
            <person name="Birren B."/>
        </authorList>
    </citation>
    <scope>NUCLEOTIDE SEQUENCE [LARGE SCALE GENOMIC DNA]</scope>
    <source>
        <strain evidence="5 6">90A8</strain>
    </source>
</reference>
<keyword evidence="4" id="KW-0472">Membrane</keyword>
<dbReference type="InterPro" id="IPR023365">
    <property type="entry name" value="Sortase_dom-sf"/>
</dbReference>
<feature type="transmembrane region" description="Helical" evidence="4">
    <location>
        <begin position="12"/>
        <end position="34"/>
    </location>
</feature>
<feature type="region of interest" description="Disordered" evidence="3">
    <location>
        <begin position="52"/>
        <end position="73"/>
    </location>
</feature>
<dbReference type="GO" id="GO:0016787">
    <property type="term" value="F:hydrolase activity"/>
    <property type="evidence" value="ECO:0007669"/>
    <property type="project" value="UniProtKB-KW"/>
</dbReference>
<keyword evidence="4" id="KW-1133">Transmembrane helix</keyword>
<protein>
    <submittedName>
        <fullName evidence="5">SrtB family sortase</fullName>
    </submittedName>
</protein>
<organism evidence="5 6">
    <name type="scientific">[Clostridium] clostridioforme 90A8</name>
    <dbReference type="NCBI Taxonomy" id="999408"/>
    <lineage>
        <taxon>Bacteria</taxon>
        <taxon>Bacillati</taxon>
        <taxon>Bacillota</taxon>
        <taxon>Clostridia</taxon>
        <taxon>Lachnospirales</taxon>
        <taxon>Lachnospiraceae</taxon>
        <taxon>Enterocloster</taxon>
    </lineage>
</organism>
<dbReference type="RefSeq" id="WP_002586259.1">
    <property type="nucleotide sequence ID" value="NZ_KB850979.1"/>
</dbReference>
<feature type="compositionally biased region" description="Basic and acidic residues" evidence="3">
    <location>
        <begin position="276"/>
        <end position="286"/>
    </location>
</feature>
<dbReference type="SUPFAM" id="SSF63817">
    <property type="entry name" value="Sortase"/>
    <property type="match status" value="1"/>
</dbReference>
<accession>A0A0E2HKY9</accession>
<keyword evidence="1" id="KW-0378">Hydrolase</keyword>
<feature type="region of interest" description="Disordered" evidence="3">
    <location>
        <begin position="276"/>
        <end position="305"/>
    </location>
</feature>
<evidence type="ECO:0000256" key="3">
    <source>
        <dbReference type="SAM" id="MobiDB-lite"/>
    </source>
</evidence>
<dbReference type="EMBL" id="AGYR01000039">
    <property type="protein sequence ID" value="ENZ12295.1"/>
    <property type="molecule type" value="Genomic_DNA"/>
</dbReference>
<proteinExistence type="predicted"/>